<sequence length="187" mass="21421">MRLVILGGPGAGKGTQAQLLCRHLDIPWIATGEIFRSAIAEQSELGRQAQPYLEKGELVPDPTTIELIRQRLLKPDALKGWLLDGYPRTAFQAEELDFLLDQSGQRVDWAIWLKLSESVLMQRCLNREASRSDDAPEIVRRRIELFEERTIPILEYYDYRDRLVTVDGDRSPQEVHQEILGRIAPQS</sequence>
<dbReference type="UniPathway" id="UPA00588">
    <property type="reaction ID" value="UER00649"/>
</dbReference>
<feature type="binding site" evidence="5">
    <location>
        <begin position="85"/>
        <end position="88"/>
    </location>
    <ligand>
        <name>AMP</name>
        <dbReference type="ChEBI" id="CHEBI:456215"/>
    </ligand>
</feature>
<dbReference type="PRINTS" id="PR00094">
    <property type="entry name" value="ADENYLTKNASE"/>
</dbReference>
<reference evidence="8 9" key="1">
    <citation type="submission" date="2020-04" db="EMBL/GenBank/DDBJ databases">
        <authorList>
            <person name="Basu S."/>
            <person name="Maruthanayagam V."/>
            <person name="Chakraborty S."/>
            <person name="Pramanik A."/>
            <person name="Mukherjee J."/>
            <person name="Brink B."/>
        </authorList>
    </citation>
    <scope>NUCLEOTIDE SEQUENCE [LARGE SCALE GENOMIC DNA]</scope>
    <source>
        <strain evidence="8 9">AP17</strain>
    </source>
</reference>
<comment type="subunit">
    <text evidence="5 7">Monomer.</text>
</comment>
<dbReference type="GO" id="GO:0005524">
    <property type="term" value="F:ATP binding"/>
    <property type="evidence" value="ECO:0007669"/>
    <property type="project" value="UniProtKB-UniRule"/>
</dbReference>
<dbReference type="AlphaFoldDB" id="A0A6H1U2E4"/>
<dbReference type="EMBL" id="CP051167">
    <property type="protein sequence ID" value="QIZ72203.1"/>
    <property type="molecule type" value="Genomic_DNA"/>
</dbReference>
<feature type="binding site" evidence="5">
    <location>
        <position position="92"/>
    </location>
    <ligand>
        <name>AMP</name>
        <dbReference type="ChEBI" id="CHEBI:456215"/>
    </ligand>
</feature>
<keyword evidence="5" id="KW-0963">Cytoplasm</keyword>
<keyword evidence="9" id="KW-1185">Reference proteome</keyword>
<comment type="function">
    <text evidence="5">Catalyzes the reversible transfer of the terminal phosphate group between ATP and AMP. Plays an important role in cellular energy homeostasis and in adenine nucleotide metabolism.</text>
</comment>
<dbReference type="GO" id="GO:0005737">
    <property type="term" value="C:cytoplasm"/>
    <property type="evidence" value="ECO:0007669"/>
    <property type="project" value="UniProtKB-SubCell"/>
</dbReference>
<feature type="binding site" evidence="5">
    <location>
        <position position="142"/>
    </location>
    <ligand>
        <name>AMP</name>
        <dbReference type="ChEBI" id="CHEBI:456215"/>
    </ligand>
</feature>
<dbReference type="KEGG" id="oxy:HCG48_17825"/>
<keyword evidence="4 5" id="KW-0418">Kinase</keyword>
<comment type="pathway">
    <text evidence="5">Purine metabolism; AMP biosynthesis via salvage pathway; AMP from ADP: step 1/1.</text>
</comment>
<dbReference type="NCBIfam" id="NF001381">
    <property type="entry name" value="PRK00279.1-3"/>
    <property type="match status" value="1"/>
</dbReference>
<dbReference type="HAMAP" id="MF_00235">
    <property type="entry name" value="Adenylate_kinase_Adk"/>
    <property type="match status" value="1"/>
</dbReference>
<evidence type="ECO:0000313" key="9">
    <source>
        <dbReference type="Proteomes" id="UP000500857"/>
    </source>
</evidence>
<dbReference type="GO" id="GO:0004017">
    <property type="term" value="F:AMP kinase activity"/>
    <property type="evidence" value="ECO:0007669"/>
    <property type="project" value="UniProtKB-UniRule"/>
</dbReference>
<feature type="binding site" evidence="5">
    <location>
        <position position="131"/>
    </location>
    <ligand>
        <name>AMP</name>
        <dbReference type="ChEBI" id="CHEBI:456215"/>
    </ligand>
</feature>
<evidence type="ECO:0000256" key="7">
    <source>
        <dbReference type="RuleBase" id="RU003331"/>
    </source>
</evidence>
<dbReference type="SUPFAM" id="SSF52540">
    <property type="entry name" value="P-loop containing nucleoside triphosphate hydrolases"/>
    <property type="match status" value="1"/>
</dbReference>
<dbReference type="RefSeq" id="WP_168570353.1">
    <property type="nucleotide sequence ID" value="NZ_CP051167.1"/>
</dbReference>
<keyword evidence="3 5" id="KW-0547">Nucleotide-binding</keyword>
<dbReference type="EC" id="2.7.4.3" evidence="5 7"/>
<comment type="catalytic activity">
    <reaction evidence="5 7">
        <text>AMP + ATP = 2 ADP</text>
        <dbReference type="Rhea" id="RHEA:12973"/>
        <dbReference type="ChEBI" id="CHEBI:30616"/>
        <dbReference type="ChEBI" id="CHEBI:456215"/>
        <dbReference type="ChEBI" id="CHEBI:456216"/>
        <dbReference type="EC" id="2.7.4.3"/>
    </reaction>
</comment>
<dbReference type="PANTHER" id="PTHR23359">
    <property type="entry name" value="NUCLEOTIDE KINASE"/>
    <property type="match status" value="1"/>
</dbReference>
<dbReference type="InterPro" id="IPR033690">
    <property type="entry name" value="Adenylat_kinase_CS"/>
</dbReference>
<feature type="binding site" evidence="5">
    <location>
        <begin position="10"/>
        <end position="15"/>
    </location>
    <ligand>
        <name>ATP</name>
        <dbReference type="ChEBI" id="CHEBI:30616"/>
    </ligand>
</feature>
<feature type="binding site" evidence="5">
    <location>
        <position position="170"/>
    </location>
    <ligand>
        <name>ATP</name>
        <dbReference type="ChEBI" id="CHEBI:30616"/>
    </ligand>
</feature>
<dbReference type="Gene3D" id="3.40.50.300">
    <property type="entry name" value="P-loop containing nucleotide triphosphate hydrolases"/>
    <property type="match status" value="1"/>
</dbReference>
<accession>A0A6H1U2E4</accession>
<dbReference type="Pfam" id="PF00406">
    <property type="entry name" value="ADK"/>
    <property type="match status" value="1"/>
</dbReference>
<comment type="subcellular location">
    <subcellularLocation>
        <location evidence="5 7">Cytoplasm</location>
    </subcellularLocation>
</comment>
<dbReference type="Proteomes" id="UP000500857">
    <property type="component" value="Chromosome"/>
</dbReference>
<evidence type="ECO:0000256" key="4">
    <source>
        <dbReference type="ARBA" id="ARBA00022777"/>
    </source>
</evidence>
<evidence type="ECO:0000256" key="3">
    <source>
        <dbReference type="ARBA" id="ARBA00022741"/>
    </source>
</evidence>
<evidence type="ECO:0000256" key="6">
    <source>
        <dbReference type="RuleBase" id="RU003330"/>
    </source>
</evidence>
<evidence type="ECO:0000256" key="5">
    <source>
        <dbReference type="HAMAP-Rule" id="MF_00235"/>
    </source>
</evidence>
<name>A0A6H1U2E4_9CYAN</name>
<feature type="region of interest" description="NMP" evidence="5">
    <location>
        <begin position="30"/>
        <end position="59"/>
    </location>
</feature>
<organism evidence="8 9">
    <name type="scientific">Oxynema aestuarii AP17</name>
    <dbReference type="NCBI Taxonomy" id="2064643"/>
    <lineage>
        <taxon>Bacteria</taxon>
        <taxon>Bacillati</taxon>
        <taxon>Cyanobacteriota</taxon>
        <taxon>Cyanophyceae</taxon>
        <taxon>Oscillatoriophycideae</taxon>
        <taxon>Oscillatoriales</taxon>
        <taxon>Oscillatoriaceae</taxon>
        <taxon>Oxynema</taxon>
        <taxon>Oxynema aestuarii</taxon>
    </lineage>
</organism>
<dbReference type="InterPro" id="IPR027417">
    <property type="entry name" value="P-loop_NTPase"/>
</dbReference>
<feature type="binding site" evidence="5">
    <location>
        <begin position="57"/>
        <end position="59"/>
    </location>
    <ligand>
        <name>AMP</name>
        <dbReference type="ChEBI" id="CHEBI:456215"/>
    </ligand>
</feature>
<comment type="caution">
    <text evidence="5">Lacks conserved residue(s) required for the propagation of feature annotation.</text>
</comment>
<dbReference type="GO" id="GO:0044209">
    <property type="term" value="P:AMP salvage"/>
    <property type="evidence" value="ECO:0007669"/>
    <property type="project" value="UniProtKB-UniRule"/>
</dbReference>
<dbReference type="NCBIfam" id="NF011100">
    <property type="entry name" value="PRK14527.1"/>
    <property type="match status" value="1"/>
</dbReference>
<feature type="binding site" evidence="5">
    <location>
        <position position="31"/>
    </location>
    <ligand>
        <name>AMP</name>
        <dbReference type="ChEBI" id="CHEBI:456215"/>
    </ligand>
</feature>
<evidence type="ECO:0000256" key="2">
    <source>
        <dbReference type="ARBA" id="ARBA00022727"/>
    </source>
</evidence>
<evidence type="ECO:0000313" key="8">
    <source>
        <dbReference type="EMBL" id="QIZ72203.1"/>
    </source>
</evidence>
<protein>
    <recommendedName>
        <fullName evidence="5 7">Adenylate kinase</fullName>
        <shortName evidence="5">AK</shortName>
        <ecNumber evidence="5 7">2.7.4.3</ecNumber>
    </recommendedName>
    <alternativeName>
        <fullName evidence="5">ATP-AMP transphosphorylase</fullName>
    </alternativeName>
    <alternativeName>
        <fullName evidence="5">ATP:AMP phosphotransferase</fullName>
    </alternativeName>
    <alternativeName>
        <fullName evidence="5">Adenylate monophosphate kinase</fullName>
    </alternativeName>
</protein>
<gene>
    <name evidence="5" type="primary">adk</name>
    <name evidence="8" type="ORF">HCG48_17825</name>
</gene>
<feature type="binding site" evidence="5">
    <location>
        <position position="127"/>
    </location>
    <ligand>
        <name>ATP</name>
        <dbReference type="ChEBI" id="CHEBI:30616"/>
    </ligand>
</feature>
<dbReference type="CDD" id="cd01428">
    <property type="entry name" value="ADK"/>
    <property type="match status" value="1"/>
</dbReference>
<keyword evidence="2 5" id="KW-0545">Nucleotide biosynthesis</keyword>
<dbReference type="InterPro" id="IPR000850">
    <property type="entry name" value="Adenylat/UMP-CMP_kin"/>
</dbReference>
<keyword evidence="1 5" id="KW-0808">Transferase</keyword>
<proteinExistence type="inferred from homology"/>
<dbReference type="PROSITE" id="PS00113">
    <property type="entry name" value="ADENYLATE_KINASE"/>
    <property type="match status" value="1"/>
</dbReference>
<keyword evidence="5 7" id="KW-0067">ATP-binding</keyword>
<feature type="binding site" evidence="5">
    <location>
        <position position="36"/>
    </location>
    <ligand>
        <name>AMP</name>
        <dbReference type="ChEBI" id="CHEBI:456215"/>
    </ligand>
</feature>
<evidence type="ECO:0000256" key="1">
    <source>
        <dbReference type="ARBA" id="ARBA00022679"/>
    </source>
</evidence>
<comment type="similarity">
    <text evidence="5 6">Belongs to the adenylate kinase family.</text>
</comment>
<comment type="domain">
    <text evidence="5">Consists of three domains, a large central CORE domain and two small peripheral domains, NMPbind and LID, which undergo movements during catalysis. The LID domain closes over the site of phosphoryl transfer upon ATP binding. Assembling and dissambling the active center during each catalytic cycle provides an effective means to prevent ATP hydrolysis.</text>
</comment>